<dbReference type="Pfam" id="PF01565">
    <property type="entry name" value="FAD_binding_4"/>
    <property type="match status" value="1"/>
</dbReference>
<evidence type="ECO:0000259" key="6">
    <source>
        <dbReference type="PROSITE" id="PS51387"/>
    </source>
</evidence>
<gene>
    <name evidence="7" type="ORF">HF690_03605</name>
</gene>
<dbReference type="Gene3D" id="3.30.70.2740">
    <property type="match status" value="1"/>
</dbReference>
<dbReference type="InterPro" id="IPR051264">
    <property type="entry name" value="FAD-oxidored/transferase_4"/>
</dbReference>
<dbReference type="FunFam" id="1.10.45.10:FF:000001">
    <property type="entry name" value="D-lactate dehydrogenase mitochondrial"/>
    <property type="match status" value="1"/>
</dbReference>
<evidence type="ECO:0000256" key="2">
    <source>
        <dbReference type="ARBA" id="ARBA00008000"/>
    </source>
</evidence>
<feature type="domain" description="FAD-binding PCMH-type" evidence="6">
    <location>
        <begin position="35"/>
        <end position="214"/>
    </location>
</feature>
<dbReference type="PROSITE" id="PS51387">
    <property type="entry name" value="FAD_PCMH"/>
    <property type="match status" value="1"/>
</dbReference>
<proteinExistence type="inferred from homology"/>
<reference evidence="7 8" key="1">
    <citation type="journal article" date="2017" name="Int. J. Syst. Evol. Microbiol.">
        <title>Oleiagrimonas citrea sp. nov., a marine bacterium isolated from tidal flat sediment and emended description of the genus Oleiagrimonas Fang et al. 2015 and Oleiagrimonas soli.</title>
        <authorList>
            <person name="Yang S.H."/>
            <person name="Seo H.S."/>
            <person name="Seong C.N."/>
            <person name="Kwon K.K."/>
        </authorList>
    </citation>
    <scope>NUCLEOTIDE SEQUENCE [LARGE SCALE GENOMIC DNA]</scope>
    <source>
        <strain evidence="7 8">MEBiC09124</strain>
    </source>
</reference>
<protein>
    <submittedName>
        <fullName evidence="7">FAD-binding oxidoreductase</fullName>
    </submittedName>
</protein>
<evidence type="ECO:0000313" key="7">
    <source>
        <dbReference type="EMBL" id="NKZ38039.1"/>
    </source>
</evidence>
<dbReference type="Pfam" id="PF02913">
    <property type="entry name" value="FAD-oxidase_C"/>
    <property type="match status" value="1"/>
</dbReference>
<evidence type="ECO:0000256" key="3">
    <source>
        <dbReference type="ARBA" id="ARBA00022630"/>
    </source>
</evidence>
<dbReference type="InterPro" id="IPR016164">
    <property type="entry name" value="FAD-linked_Oxase-like_C"/>
</dbReference>
<keyword evidence="5" id="KW-0560">Oxidoreductase</keyword>
<dbReference type="EMBL" id="JAAZQD010000001">
    <property type="protein sequence ID" value="NKZ38039.1"/>
    <property type="molecule type" value="Genomic_DNA"/>
</dbReference>
<dbReference type="RefSeq" id="WP_168608451.1">
    <property type="nucleotide sequence ID" value="NZ_JAAZQD010000001.1"/>
</dbReference>
<dbReference type="Gene3D" id="3.30.43.10">
    <property type="entry name" value="Uridine Diphospho-n-acetylenolpyruvylglucosamine Reductase, domain 2"/>
    <property type="match status" value="1"/>
</dbReference>
<evidence type="ECO:0000256" key="1">
    <source>
        <dbReference type="ARBA" id="ARBA00001974"/>
    </source>
</evidence>
<dbReference type="InterPro" id="IPR006094">
    <property type="entry name" value="Oxid_FAD_bind_N"/>
</dbReference>
<dbReference type="Gene3D" id="3.30.70.2190">
    <property type="match status" value="1"/>
</dbReference>
<dbReference type="SUPFAM" id="SSF55103">
    <property type="entry name" value="FAD-linked oxidases, C-terminal domain"/>
    <property type="match status" value="1"/>
</dbReference>
<comment type="caution">
    <text evidence="7">The sequence shown here is derived from an EMBL/GenBank/DDBJ whole genome shotgun (WGS) entry which is preliminary data.</text>
</comment>
<dbReference type="SUPFAM" id="SSF56176">
    <property type="entry name" value="FAD-binding/transporter-associated domain-like"/>
    <property type="match status" value="1"/>
</dbReference>
<keyword evidence="4" id="KW-0274">FAD</keyword>
<evidence type="ECO:0000313" key="8">
    <source>
        <dbReference type="Proteomes" id="UP000541636"/>
    </source>
</evidence>
<dbReference type="InterPro" id="IPR036318">
    <property type="entry name" value="FAD-bd_PCMH-like_sf"/>
</dbReference>
<dbReference type="FunFam" id="3.30.465.10:FF:000025">
    <property type="entry name" value="FAD-binding oxidoreductase"/>
    <property type="match status" value="1"/>
</dbReference>
<evidence type="ECO:0000256" key="5">
    <source>
        <dbReference type="ARBA" id="ARBA00023002"/>
    </source>
</evidence>
<dbReference type="InterPro" id="IPR016167">
    <property type="entry name" value="FAD-bd_PCMH_sub1"/>
</dbReference>
<dbReference type="PANTHER" id="PTHR43716">
    <property type="entry name" value="D-2-HYDROXYGLUTARATE DEHYDROGENASE, MITOCHONDRIAL"/>
    <property type="match status" value="1"/>
</dbReference>
<accession>A0A846ZKE8</accession>
<dbReference type="GO" id="GO:0071949">
    <property type="term" value="F:FAD binding"/>
    <property type="evidence" value="ECO:0007669"/>
    <property type="project" value="InterPro"/>
</dbReference>
<keyword evidence="3" id="KW-0285">Flavoprotein</keyword>
<sequence>MSDVLASLRQLLPPERVLTEPSDLEHYGRDWTRQYPPAPLAVALPESIEEVQALVRWAVEQNVALVPSGGRTGLSGGAVAMHGEVVVSMQRMHRILDFDPIDRTMTVEAGVVTETLQQEAREKGLYYPVDFGSRGSSQIGGNIATNAGGIKVIRYGLTRDWLAGVKVVTGTGEVLECNRGLVKNATGYDLRHLFAGSEGTLGLIVEATMRLTDPPRAPQVMVMAVPDMDSLMQAFAMFRERLPLTAFEFFTDKALAHVLAHGGKRPFDSEAPYYVLVEYETPDDATGEAALAAFEHGAEQGWLIDGVMAQSETQAAELWHLREGITESLAARTPYKNDVSVRVSRVPAFLADMQALFAREYPDFEVVWYGHIGDGNLHISVLRPEAMAMQDFVTECGRVTGMLCEVLQRHGGSISAEHGVGLLKKPYLDTIRTPSEIELMRQVKRVFDPHGILNPGKLFDA</sequence>
<dbReference type="Gene3D" id="3.30.465.10">
    <property type="match status" value="1"/>
</dbReference>
<evidence type="ECO:0000256" key="4">
    <source>
        <dbReference type="ARBA" id="ARBA00022827"/>
    </source>
</evidence>
<dbReference type="AlphaFoldDB" id="A0A846ZKE8"/>
<organism evidence="7 8">
    <name type="scientific">Oleiagrimonas citrea</name>
    <dbReference type="NCBI Taxonomy" id="1665687"/>
    <lineage>
        <taxon>Bacteria</taxon>
        <taxon>Pseudomonadati</taxon>
        <taxon>Pseudomonadota</taxon>
        <taxon>Gammaproteobacteria</taxon>
        <taxon>Lysobacterales</taxon>
        <taxon>Rhodanobacteraceae</taxon>
        <taxon>Oleiagrimonas</taxon>
    </lineage>
</organism>
<dbReference type="InterPro" id="IPR016166">
    <property type="entry name" value="FAD-bd_PCMH"/>
</dbReference>
<comment type="cofactor">
    <cofactor evidence="1">
        <name>FAD</name>
        <dbReference type="ChEBI" id="CHEBI:57692"/>
    </cofactor>
</comment>
<dbReference type="InterPro" id="IPR004113">
    <property type="entry name" value="FAD-bd_oxidored_4_C"/>
</dbReference>
<dbReference type="GO" id="GO:0016491">
    <property type="term" value="F:oxidoreductase activity"/>
    <property type="evidence" value="ECO:0007669"/>
    <property type="project" value="UniProtKB-KW"/>
</dbReference>
<dbReference type="PANTHER" id="PTHR43716:SF1">
    <property type="entry name" value="D-2-HYDROXYGLUTARATE DEHYDROGENASE, MITOCHONDRIAL"/>
    <property type="match status" value="1"/>
</dbReference>
<dbReference type="InterPro" id="IPR016169">
    <property type="entry name" value="FAD-bd_PCMH_sub2"/>
</dbReference>
<comment type="similarity">
    <text evidence="2">Belongs to the FAD-binding oxidoreductase/transferase type 4 family.</text>
</comment>
<keyword evidence="8" id="KW-1185">Reference proteome</keyword>
<dbReference type="GO" id="GO:0022904">
    <property type="term" value="P:respiratory electron transport chain"/>
    <property type="evidence" value="ECO:0007669"/>
    <property type="project" value="TreeGrafter"/>
</dbReference>
<name>A0A846ZKE8_9GAMM</name>
<dbReference type="Gene3D" id="1.10.45.10">
    <property type="entry name" value="Vanillyl-alcohol Oxidase, Chain A, domain 4"/>
    <property type="match status" value="1"/>
</dbReference>
<dbReference type="Proteomes" id="UP000541636">
    <property type="component" value="Unassembled WGS sequence"/>
</dbReference>
<dbReference type="InterPro" id="IPR016171">
    <property type="entry name" value="Vanillyl_alc_oxidase_C-sub2"/>
</dbReference>